<gene>
    <name evidence="2" type="ORF">BTG_23735</name>
</gene>
<keyword evidence="1" id="KW-0175">Coiled coil</keyword>
<sequence length="89" mass="10885">MEEKKMIEVFRFKTLTGQVPEANDKFRDIYSAVQYQYEKDYQVVILVPEDEMQLYQEFVRNCTELLERLEKENSVLARKLAHKYNFRLR</sequence>
<feature type="coiled-coil region" evidence="1">
    <location>
        <begin position="52"/>
        <end position="79"/>
    </location>
</feature>
<proteinExistence type="predicted"/>
<protein>
    <submittedName>
        <fullName evidence="2">Uncharacterized protein</fullName>
    </submittedName>
</protein>
<evidence type="ECO:0000313" key="2">
    <source>
        <dbReference type="EMBL" id="AFQ18159.1"/>
    </source>
</evidence>
<evidence type="ECO:0000256" key="1">
    <source>
        <dbReference type="SAM" id="Coils"/>
    </source>
</evidence>
<evidence type="ECO:0000313" key="3">
    <source>
        <dbReference type="Proteomes" id="UP000005259"/>
    </source>
</evidence>
<dbReference type="AlphaFoldDB" id="A0A9W3JGU1"/>
<dbReference type="EMBL" id="CP003752">
    <property type="protein sequence ID" value="AFQ18159.1"/>
    <property type="molecule type" value="Genomic_DNA"/>
</dbReference>
<organism evidence="2 3">
    <name type="scientific">Bacillus thuringiensis HD-771</name>
    <dbReference type="NCBI Taxonomy" id="1218175"/>
    <lineage>
        <taxon>Bacteria</taxon>
        <taxon>Bacillati</taxon>
        <taxon>Bacillota</taxon>
        <taxon>Bacilli</taxon>
        <taxon>Bacillales</taxon>
        <taxon>Bacillaceae</taxon>
        <taxon>Bacillus</taxon>
        <taxon>Bacillus cereus group</taxon>
    </lineage>
</organism>
<dbReference type="Proteomes" id="UP000005259">
    <property type="component" value="Chromosome"/>
</dbReference>
<dbReference type="KEGG" id="bti:BTG_23735"/>
<reference evidence="2 3" key="1">
    <citation type="submission" date="2012-08" db="EMBL/GenBank/DDBJ databases">
        <authorList>
            <person name="Doggett N."/>
            <person name="Teshima H."/>
            <person name="Bruce D."/>
            <person name="Detter J.C."/>
            <person name="Johnson S.L."/>
            <person name="Han C."/>
        </authorList>
    </citation>
    <scope>NUCLEOTIDE SEQUENCE [LARGE SCALE GENOMIC DNA]</scope>
    <source>
        <strain evidence="2 3">HD-771</strain>
    </source>
</reference>
<accession>A0A9W3JGU1</accession>
<dbReference type="RefSeq" id="WP_000391509.1">
    <property type="nucleotide sequence ID" value="NC_018500.1"/>
</dbReference>
<name>A0A9W3JGU1_BACTU</name>